<evidence type="ECO:0000256" key="3">
    <source>
        <dbReference type="ARBA" id="ARBA00005708"/>
    </source>
</evidence>
<dbReference type="CDD" id="cd00534">
    <property type="entry name" value="DHNA_DHNTPE"/>
    <property type="match status" value="1"/>
</dbReference>
<dbReference type="EC" id="4.1.2.25" evidence="6"/>
<evidence type="ECO:0000313" key="9">
    <source>
        <dbReference type="Proteomes" id="UP000001551"/>
    </source>
</evidence>
<dbReference type="GO" id="GO:0046654">
    <property type="term" value="P:tetrahydrofolate biosynthetic process"/>
    <property type="evidence" value="ECO:0007669"/>
    <property type="project" value="UniProtKB-UniRule"/>
</dbReference>
<dbReference type="SMART" id="SM00905">
    <property type="entry name" value="FolB"/>
    <property type="match status" value="1"/>
</dbReference>
<dbReference type="UniPathway" id="UPA00077">
    <property type="reaction ID" value="UER00154"/>
</dbReference>
<reference evidence="8 9" key="1">
    <citation type="submission" date="2010-12" db="EMBL/GenBank/DDBJ databases">
        <title>Complete sequence of Ethanoligenens harbinense YUAN-3.</title>
        <authorList>
            <person name="Lucas S."/>
            <person name="Copeland A."/>
            <person name="Lapidus A."/>
            <person name="Cheng J.-F."/>
            <person name="Bruce D."/>
            <person name="Goodwin L."/>
            <person name="Pitluck S."/>
            <person name="Chertkov O."/>
            <person name="Misra M."/>
            <person name="Detter J.C."/>
            <person name="Han C."/>
            <person name="Tapia R."/>
            <person name="Land M."/>
            <person name="Hauser L."/>
            <person name="Jeffries C."/>
            <person name="Kyrpides N."/>
            <person name="Ivanova N."/>
            <person name="Mikhailova N."/>
            <person name="Wang A."/>
            <person name="Mouttaki H."/>
            <person name="He Z."/>
            <person name="Zhou J."/>
            <person name="Hemme C.L."/>
            <person name="Woyke T."/>
        </authorList>
    </citation>
    <scope>NUCLEOTIDE SEQUENCE [LARGE SCALE GENOMIC DNA]</scope>
    <source>
        <strain evidence="9">DSM 18485 / JCM 12961 / CGMCC 1.5033 / YUAN-3</strain>
    </source>
</reference>
<keyword evidence="4 6" id="KW-0289">Folate biosynthesis</keyword>
<dbReference type="InterPro" id="IPR006156">
    <property type="entry name" value="Dihydroneopterin_aldolase"/>
</dbReference>
<evidence type="ECO:0000256" key="6">
    <source>
        <dbReference type="RuleBase" id="RU362079"/>
    </source>
</evidence>
<dbReference type="AlphaFoldDB" id="E6U3M1"/>
<dbReference type="Gene3D" id="3.30.1130.10">
    <property type="match status" value="1"/>
</dbReference>
<dbReference type="Proteomes" id="UP000001551">
    <property type="component" value="Chromosome"/>
</dbReference>
<dbReference type="GO" id="GO:0046656">
    <property type="term" value="P:folic acid biosynthetic process"/>
    <property type="evidence" value="ECO:0007669"/>
    <property type="project" value="UniProtKB-UniRule"/>
</dbReference>
<gene>
    <name evidence="8" type="ordered locus">Ethha_2104</name>
</gene>
<evidence type="ECO:0000313" key="8">
    <source>
        <dbReference type="EMBL" id="ADU27621.1"/>
    </source>
</evidence>
<evidence type="ECO:0000256" key="5">
    <source>
        <dbReference type="ARBA" id="ARBA00023239"/>
    </source>
</evidence>
<dbReference type="PANTHER" id="PTHR42844">
    <property type="entry name" value="DIHYDRONEOPTERIN ALDOLASE 1-RELATED"/>
    <property type="match status" value="1"/>
</dbReference>
<keyword evidence="5 6" id="KW-0456">Lyase</keyword>
<evidence type="ECO:0000256" key="1">
    <source>
        <dbReference type="ARBA" id="ARBA00001353"/>
    </source>
</evidence>
<keyword evidence="9" id="KW-1185">Reference proteome</keyword>
<dbReference type="NCBIfam" id="TIGR00526">
    <property type="entry name" value="folB_dom"/>
    <property type="match status" value="1"/>
</dbReference>
<organism evidence="8 9">
    <name type="scientific">Ethanoligenens harbinense (strain DSM 18485 / JCM 12961 / CGMCC 1.5033 / YUAN-3)</name>
    <dbReference type="NCBI Taxonomy" id="663278"/>
    <lineage>
        <taxon>Bacteria</taxon>
        <taxon>Bacillati</taxon>
        <taxon>Bacillota</taxon>
        <taxon>Clostridia</taxon>
        <taxon>Eubacteriales</taxon>
        <taxon>Oscillospiraceae</taxon>
        <taxon>Ethanoligenens</taxon>
    </lineage>
</organism>
<comment type="pathway">
    <text evidence="2 6">Cofactor biosynthesis; tetrahydrofolate biosynthesis; 2-amino-4-hydroxy-6-hydroxymethyl-7,8-dihydropteridine diphosphate from 7,8-dihydroneopterin triphosphate: step 3/4.</text>
</comment>
<dbReference type="eggNOG" id="COG1539">
    <property type="taxonomic scope" value="Bacteria"/>
</dbReference>
<dbReference type="Pfam" id="PF02152">
    <property type="entry name" value="FolB"/>
    <property type="match status" value="1"/>
</dbReference>
<sequence length="121" mass="13645">MDKILLQGVEISGRHGVNPEEKAAEQPFLFDVELAADLSAACRTDDLADTVSYAAVNKLLIRIVREQSFDLIERLAEVLCGAILEYFPMVQSVRLRVKKPRAPMRGTFEWVGVEIERSRRA</sequence>
<dbReference type="SUPFAM" id="SSF55620">
    <property type="entry name" value="Tetrahydrobiopterin biosynthesis enzymes-like"/>
    <property type="match status" value="1"/>
</dbReference>
<dbReference type="KEGG" id="eha:Ethha_2104"/>
<feature type="domain" description="Dihydroneopterin aldolase/epimerase" evidence="7">
    <location>
        <begin position="4"/>
        <end position="117"/>
    </location>
</feature>
<dbReference type="NCBIfam" id="TIGR00525">
    <property type="entry name" value="folB"/>
    <property type="match status" value="1"/>
</dbReference>
<dbReference type="GO" id="GO:0005737">
    <property type="term" value="C:cytoplasm"/>
    <property type="evidence" value="ECO:0007669"/>
    <property type="project" value="TreeGrafter"/>
</dbReference>
<dbReference type="InterPro" id="IPR006157">
    <property type="entry name" value="FolB_dom"/>
</dbReference>
<dbReference type="HOGENOM" id="CLU_112632_0_2_9"/>
<dbReference type="STRING" id="663278.Ethha_2104"/>
<evidence type="ECO:0000256" key="4">
    <source>
        <dbReference type="ARBA" id="ARBA00022909"/>
    </source>
</evidence>
<comment type="function">
    <text evidence="6">Catalyzes the conversion of 7,8-dihydroneopterin to 6-hydroxymethyl-7,8-dihydropterin.</text>
</comment>
<dbReference type="RefSeq" id="WP_013485969.1">
    <property type="nucleotide sequence ID" value="NC_014828.1"/>
</dbReference>
<comment type="similarity">
    <text evidence="3 6">Belongs to the DHNA family.</text>
</comment>
<dbReference type="PANTHER" id="PTHR42844:SF1">
    <property type="entry name" value="DIHYDRONEOPTERIN ALDOLASE 1-RELATED"/>
    <property type="match status" value="1"/>
</dbReference>
<accession>E6U3M1</accession>
<evidence type="ECO:0000259" key="7">
    <source>
        <dbReference type="SMART" id="SM00905"/>
    </source>
</evidence>
<evidence type="ECO:0000256" key="2">
    <source>
        <dbReference type="ARBA" id="ARBA00005013"/>
    </source>
</evidence>
<comment type="catalytic activity">
    <reaction evidence="1 6">
        <text>7,8-dihydroneopterin = 6-hydroxymethyl-7,8-dihydropterin + glycolaldehyde</text>
        <dbReference type="Rhea" id="RHEA:10540"/>
        <dbReference type="ChEBI" id="CHEBI:17001"/>
        <dbReference type="ChEBI" id="CHEBI:17071"/>
        <dbReference type="ChEBI" id="CHEBI:44841"/>
        <dbReference type="EC" id="4.1.2.25"/>
    </reaction>
</comment>
<dbReference type="GO" id="GO:0004150">
    <property type="term" value="F:dihydroneopterin aldolase activity"/>
    <property type="evidence" value="ECO:0007669"/>
    <property type="project" value="UniProtKB-UniRule"/>
</dbReference>
<name>E6U3M1_ETHHY</name>
<dbReference type="EMBL" id="CP002400">
    <property type="protein sequence ID" value="ADU27621.1"/>
    <property type="molecule type" value="Genomic_DNA"/>
</dbReference>
<protein>
    <recommendedName>
        <fullName evidence="6">7,8-dihydroneopterin aldolase</fullName>
        <ecNumber evidence="6">4.1.2.25</ecNumber>
    </recommendedName>
</protein>
<proteinExistence type="inferred from homology"/>
<dbReference type="InterPro" id="IPR043133">
    <property type="entry name" value="GTP-CH-I_C/QueF"/>
</dbReference>